<reference evidence="2 3" key="1">
    <citation type="submission" date="2020-08" db="EMBL/GenBank/DDBJ databases">
        <title>Genome public.</title>
        <authorList>
            <person name="Liu C."/>
            <person name="Sun Q."/>
        </authorList>
    </citation>
    <scope>NUCLEOTIDE SEQUENCE [LARGE SCALE GENOMIC DNA]</scope>
    <source>
        <strain evidence="2 3">NSJ-36</strain>
    </source>
</reference>
<evidence type="ECO:0000313" key="2">
    <source>
        <dbReference type="EMBL" id="MBC5663884.1"/>
    </source>
</evidence>
<dbReference type="NCBIfam" id="TIGR01665">
    <property type="entry name" value="put_anti_recept"/>
    <property type="match status" value="1"/>
</dbReference>
<dbReference type="RefSeq" id="WP_117538358.1">
    <property type="nucleotide sequence ID" value="NZ_JACOOY010000001.1"/>
</dbReference>
<dbReference type="Pfam" id="PF06605">
    <property type="entry name" value="Prophage_tail"/>
    <property type="match status" value="1"/>
</dbReference>
<gene>
    <name evidence="2" type="ORF">H8S07_01095</name>
</gene>
<evidence type="ECO:0000313" key="3">
    <source>
        <dbReference type="Proteomes" id="UP000647235"/>
    </source>
</evidence>
<protein>
    <submittedName>
        <fullName evidence="2">Phage tail protein</fullName>
    </submittedName>
</protein>
<dbReference type="EMBL" id="JACOOY010000001">
    <property type="protein sequence ID" value="MBC5663884.1"/>
    <property type="molecule type" value="Genomic_DNA"/>
</dbReference>
<dbReference type="InterPro" id="IPR007119">
    <property type="entry name" value="Phage_tail_spike_N"/>
</dbReference>
<comment type="caution">
    <text evidence="2">The sequence shown here is derived from an EMBL/GenBank/DDBJ whole genome shotgun (WGS) entry which is preliminary data.</text>
</comment>
<dbReference type="InterPro" id="IPR010572">
    <property type="entry name" value="Tail_dom"/>
</dbReference>
<proteinExistence type="predicted"/>
<sequence length="538" mass="60495">MIVYFADRHMNILGNASTTLPEGLLIVDDTKTEEIEAGVSVLELHIAYDALTRKEVERCAAVGNYLLYQSSDEKSFYTIIETEADTKSREVMVYAEDAGLDLLNEIALPYTADKAYEIDHYVNKFAEDSGFEIGLNEVSETKKLAWNDEQTVTERILDVAGEFDAEIAFSFDVEGMAVKHKYIDIYQKRGRDAGVQLHLNRDIDRMVTKKSIANLATALLPYGSTPEDSDIAINLRDYKYDDGDFYIDGNLLKSRTAWQQWSRFFADGQGEGDIVKTFNFDTVSQELLCEKAIEELKKIREPEVNYEIDVLELPKGTKIGDTVNIVDESGEVYFSARILKTEISETGRSVSITIGDYLIKDNGISQQVQDLAGNFKNLADNRTLYTWTAYADDEYGSGISLDPTGKAYLGTRANQTVRDPDISNPELYKWVRVKGEEGEAAVLLHIESSRGSVFKNNAVSTVLSVVIYHGKERIEDAETLRKTFGSGAYIQWKWQRLEEETYGIISSGDPRIRNDGFSFALSPDDVDVKVTFLCELIV</sequence>
<dbReference type="Proteomes" id="UP000647235">
    <property type="component" value="Unassembled WGS sequence"/>
</dbReference>
<name>A0ABR7ERG9_9FIRM</name>
<evidence type="ECO:0000259" key="1">
    <source>
        <dbReference type="Pfam" id="PF06605"/>
    </source>
</evidence>
<feature type="domain" description="Tail spike" evidence="1">
    <location>
        <begin position="128"/>
        <end position="354"/>
    </location>
</feature>
<accession>A0ABR7ERG9</accession>
<organism evidence="2 3">
    <name type="scientific">Dorea hominis</name>
    <dbReference type="NCBI Taxonomy" id="2763040"/>
    <lineage>
        <taxon>Bacteria</taxon>
        <taxon>Bacillati</taxon>
        <taxon>Bacillota</taxon>
        <taxon>Clostridia</taxon>
        <taxon>Lachnospirales</taxon>
        <taxon>Lachnospiraceae</taxon>
        <taxon>Dorea</taxon>
    </lineage>
</organism>
<keyword evidence="3" id="KW-1185">Reference proteome</keyword>